<sequence length="127" mass="13593">MSLLERGRTRVTVHTVRYVDDGYGDLRPAPGPSTTYSAWVAPVGDAAGWRAPVGAQVGWSPPIRRKVVLPPDTVVDKWSALSFEDEGDPGTRWAVVDAPRSHHGASDRMRFVTVIVEGGGQSGGDPS</sequence>
<protein>
    <recommendedName>
        <fullName evidence="3">Head-to-tail stopper</fullName>
    </recommendedName>
</protein>
<evidence type="ECO:0000313" key="2">
    <source>
        <dbReference type="Proteomes" id="UP001499863"/>
    </source>
</evidence>
<evidence type="ECO:0000313" key="1">
    <source>
        <dbReference type="EMBL" id="GAA1403236.1"/>
    </source>
</evidence>
<organism evidence="1 2">
    <name type="scientific">Kitasatospora putterlickiae</name>
    <dbReference type="NCBI Taxonomy" id="221725"/>
    <lineage>
        <taxon>Bacteria</taxon>
        <taxon>Bacillati</taxon>
        <taxon>Actinomycetota</taxon>
        <taxon>Actinomycetes</taxon>
        <taxon>Kitasatosporales</taxon>
        <taxon>Streptomycetaceae</taxon>
        <taxon>Kitasatospora</taxon>
    </lineage>
</organism>
<comment type="caution">
    <text evidence="1">The sequence shown here is derived from an EMBL/GenBank/DDBJ whole genome shotgun (WGS) entry which is preliminary data.</text>
</comment>
<name>A0ABP4J2S7_9ACTN</name>
<accession>A0ABP4J2S7</accession>
<dbReference type="EMBL" id="BAAAKJ010000257">
    <property type="protein sequence ID" value="GAA1403236.1"/>
    <property type="molecule type" value="Genomic_DNA"/>
</dbReference>
<keyword evidence="2" id="KW-1185">Reference proteome</keyword>
<dbReference type="RefSeq" id="WP_344339096.1">
    <property type="nucleotide sequence ID" value="NZ_BAAAKJ010000257.1"/>
</dbReference>
<evidence type="ECO:0008006" key="3">
    <source>
        <dbReference type="Google" id="ProtNLM"/>
    </source>
</evidence>
<dbReference type="Proteomes" id="UP001499863">
    <property type="component" value="Unassembled WGS sequence"/>
</dbReference>
<proteinExistence type="predicted"/>
<gene>
    <name evidence="1" type="ORF">GCM10009639_47750</name>
</gene>
<reference evidence="2" key="1">
    <citation type="journal article" date="2019" name="Int. J. Syst. Evol. Microbiol.">
        <title>The Global Catalogue of Microorganisms (GCM) 10K type strain sequencing project: providing services to taxonomists for standard genome sequencing and annotation.</title>
        <authorList>
            <consortium name="The Broad Institute Genomics Platform"/>
            <consortium name="The Broad Institute Genome Sequencing Center for Infectious Disease"/>
            <person name="Wu L."/>
            <person name="Ma J."/>
        </authorList>
    </citation>
    <scope>NUCLEOTIDE SEQUENCE [LARGE SCALE GENOMIC DNA]</scope>
    <source>
        <strain evidence="2">JCM 12393</strain>
    </source>
</reference>